<dbReference type="EMBL" id="JAWDGP010000422">
    <property type="protein sequence ID" value="KAK3800789.1"/>
    <property type="molecule type" value="Genomic_DNA"/>
</dbReference>
<dbReference type="PANTHER" id="PTHR37984:SF5">
    <property type="entry name" value="PROTEIN NYNRIN-LIKE"/>
    <property type="match status" value="1"/>
</dbReference>
<organism evidence="2 3">
    <name type="scientific">Elysia crispata</name>
    <name type="common">lettuce slug</name>
    <dbReference type="NCBI Taxonomy" id="231223"/>
    <lineage>
        <taxon>Eukaryota</taxon>
        <taxon>Metazoa</taxon>
        <taxon>Spiralia</taxon>
        <taxon>Lophotrochozoa</taxon>
        <taxon>Mollusca</taxon>
        <taxon>Gastropoda</taxon>
        <taxon>Heterobranchia</taxon>
        <taxon>Euthyneura</taxon>
        <taxon>Panpulmonata</taxon>
        <taxon>Sacoglossa</taxon>
        <taxon>Placobranchoidea</taxon>
        <taxon>Plakobranchidae</taxon>
        <taxon>Elysia</taxon>
    </lineage>
</organism>
<dbReference type="InterPro" id="IPR043502">
    <property type="entry name" value="DNA/RNA_pol_sf"/>
</dbReference>
<dbReference type="AlphaFoldDB" id="A0AAE1EAT6"/>
<dbReference type="SUPFAM" id="SSF56672">
    <property type="entry name" value="DNA/RNA polymerases"/>
    <property type="match status" value="1"/>
</dbReference>
<reference evidence="2" key="1">
    <citation type="journal article" date="2023" name="G3 (Bethesda)">
        <title>A reference genome for the long-term kleptoplast-retaining sea slug Elysia crispata morphotype clarki.</title>
        <authorList>
            <person name="Eastman K.E."/>
            <person name="Pendleton A.L."/>
            <person name="Shaikh M.A."/>
            <person name="Suttiyut T."/>
            <person name="Ogas R."/>
            <person name="Tomko P."/>
            <person name="Gavelis G."/>
            <person name="Widhalm J.R."/>
            <person name="Wisecaver J.H."/>
        </authorList>
    </citation>
    <scope>NUCLEOTIDE SEQUENCE</scope>
    <source>
        <strain evidence="2">ECLA1</strain>
    </source>
</reference>
<comment type="caution">
    <text evidence="2">The sequence shown here is derived from an EMBL/GenBank/DDBJ whole genome shotgun (WGS) entry which is preliminary data.</text>
</comment>
<dbReference type="PANTHER" id="PTHR37984">
    <property type="entry name" value="PROTEIN CBG26694"/>
    <property type="match status" value="1"/>
</dbReference>
<dbReference type="Gene3D" id="3.10.10.10">
    <property type="entry name" value="HIV Type 1 Reverse Transcriptase, subunit A, domain 1"/>
    <property type="match status" value="2"/>
</dbReference>
<dbReference type="Gene3D" id="3.30.70.270">
    <property type="match status" value="1"/>
</dbReference>
<dbReference type="InterPro" id="IPR050951">
    <property type="entry name" value="Retrovirus_Pol_polyprotein"/>
</dbReference>
<sequence length="359" mass="42184">MLHCAGEAIQDIFKTISDNSNENKTLKQALQDLASYFEPRKNITFERHSFLQEEQKSDSCENFTMKLRTQAKRCDFGDKLEDMIKHQFMEKCKPQNLRTRLLRDTPEKLKQLISVARAHEEADRQANMMKEERIHNIKEQKPEEKYPQCFERFGKLKHYEMKLHVDPKVKPVAQPVRRLPYSLWKKVDDMIKQLEAEDIIERDWVSPIQVVLKGLFRYKRLLFGVNSALENFQNIIEQVFSGMEGVRNISDNMIVFGKDEEEHDRGLENFENVLKRVTEVANGEVERFNRVLLKVCGKAKAEVRMSGQVKLLKERKGLVTVDREEQTKDTDTSDKPETTIRRSGRQKKTPAYLKDFAFK</sequence>
<gene>
    <name evidence="2" type="ORF">RRG08_003193</name>
</gene>
<protein>
    <recommendedName>
        <fullName evidence="4">Reverse transcriptase domain-containing protein</fullName>
    </recommendedName>
</protein>
<proteinExistence type="predicted"/>
<accession>A0AAE1EAT6</accession>
<evidence type="ECO:0008006" key="4">
    <source>
        <dbReference type="Google" id="ProtNLM"/>
    </source>
</evidence>
<feature type="region of interest" description="Disordered" evidence="1">
    <location>
        <begin position="322"/>
        <end position="359"/>
    </location>
</feature>
<feature type="compositionally biased region" description="Basic and acidic residues" evidence="1">
    <location>
        <begin position="322"/>
        <end position="340"/>
    </location>
</feature>
<dbReference type="Proteomes" id="UP001283361">
    <property type="component" value="Unassembled WGS sequence"/>
</dbReference>
<evidence type="ECO:0000313" key="3">
    <source>
        <dbReference type="Proteomes" id="UP001283361"/>
    </source>
</evidence>
<dbReference type="InterPro" id="IPR043128">
    <property type="entry name" value="Rev_trsase/Diguanyl_cyclase"/>
</dbReference>
<keyword evidence="3" id="KW-1185">Reference proteome</keyword>
<name>A0AAE1EAT6_9GAST</name>
<evidence type="ECO:0000256" key="1">
    <source>
        <dbReference type="SAM" id="MobiDB-lite"/>
    </source>
</evidence>
<evidence type="ECO:0000313" key="2">
    <source>
        <dbReference type="EMBL" id="KAK3800789.1"/>
    </source>
</evidence>